<evidence type="ECO:0000313" key="3">
    <source>
        <dbReference type="EMBL" id="MBC5725898.1"/>
    </source>
</evidence>
<keyword evidence="1" id="KW-0812">Transmembrane</keyword>
<reference evidence="3" key="1">
    <citation type="submission" date="2020-08" db="EMBL/GenBank/DDBJ databases">
        <title>Genome public.</title>
        <authorList>
            <person name="Liu C."/>
            <person name="Sun Q."/>
        </authorList>
    </citation>
    <scope>NUCLEOTIDE SEQUENCE</scope>
    <source>
        <strain evidence="3">NSJ-28</strain>
    </source>
</reference>
<organism evidence="3 4">
    <name type="scientific">Agathobaculum faecis</name>
    <dbReference type="NCBI Taxonomy" id="2763013"/>
    <lineage>
        <taxon>Bacteria</taxon>
        <taxon>Bacillati</taxon>
        <taxon>Bacillota</taxon>
        <taxon>Clostridia</taxon>
        <taxon>Eubacteriales</taxon>
        <taxon>Butyricicoccaceae</taxon>
        <taxon>Agathobaculum</taxon>
    </lineage>
</organism>
<keyword evidence="4" id="KW-1185">Reference proteome</keyword>
<feature type="transmembrane region" description="Helical" evidence="1">
    <location>
        <begin position="224"/>
        <end position="244"/>
    </location>
</feature>
<keyword evidence="1" id="KW-1133">Transmembrane helix</keyword>
<feature type="transmembrane region" description="Helical" evidence="1">
    <location>
        <begin position="152"/>
        <end position="177"/>
    </location>
</feature>
<feature type="transmembrane region" description="Helical" evidence="1">
    <location>
        <begin position="285"/>
        <end position="304"/>
    </location>
</feature>
<keyword evidence="2" id="KW-0732">Signal</keyword>
<name>A0A923LWD0_9FIRM</name>
<accession>A0A923LWD0</accession>
<feature type="signal peptide" evidence="2">
    <location>
        <begin position="1"/>
        <end position="22"/>
    </location>
</feature>
<keyword evidence="1" id="KW-0472">Membrane</keyword>
<evidence type="ECO:0000256" key="1">
    <source>
        <dbReference type="SAM" id="Phobius"/>
    </source>
</evidence>
<evidence type="ECO:0000256" key="2">
    <source>
        <dbReference type="SAM" id="SignalP"/>
    </source>
</evidence>
<evidence type="ECO:0000313" key="4">
    <source>
        <dbReference type="Proteomes" id="UP000606499"/>
    </source>
</evidence>
<sequence>MKKLVVVWLVLLACLVSAGAAASGVDIGQTGGESLLGAVPEERRGYLDGIQPETADELAGSLARLLDNVSEDSRSALQNAVHSLARVAVVILLTAMARGFSAAAGGEADAWIDMAGALGCAAVLLQDFSGVLSLCRDTLEQISLFSGTLQPVLAAALSAGGSAATATVLQVATMVVFDLVIRLIHTLMVPAACAYLAITAVDAATGNGMLRGLADGIKSLTSGALKLILTLFTAYLTIAGSVSGSVDRMALKTAKFAVSGAVPVVGGVISDATETVLSGASLLKNSIGVFGMLCVTAICLVPFLRAGASYLCYKAGAAVLSPLCSGSLRQLLEGVGTGFGLLLGMLSTCCLILYLELVYVVAMVKPI</sequence>
<proteinExistence type="predicted"/>
<dbReference type="EMBL" id="JACOPL010000009">
    <property type="protein sequence ID" value="MBC5725898.1"/>
    <property type="molecule type" value="Genomic_DNA"/>
</dbReference>
<dbReference type="AlphaFoldDB" id="A0A923LWD0"/>
<gene>
    <name evidence="3" type="ORF">H8S45_10570</name>
</gene>
<dbReference type="Proteomes" id="UP000606499">
    <property type="component" value="Unassembled WGS sequence"/>
</dbReference>
<feature type="chain" id="PRO_5038128723" evidence="2">
    <location>
        <begin position="23"/>
        <end position="367"/>
    </location>
</feature>
<feature type="transmembrane region" description="Helical" evidence="1">
    <location>
        <begin position="338"/>
        <end position="362"/>
    </location>
</feature>
<feature type="transmembrane region" description="Helical" evidence="1">
    <location>
        <begin position="184"/>
        <end position="204"/>
    </location>
</feature>
<dbReference type="Pfam" id="PF09546">
    <property type="entry name" value="Spore_III_AE"/>
    <property type="match status" value="1"/>
</dbReference>
<dbReference type="InterPro" id="IPR014194">
    <property type="entry name" value="Spore_III_AE"/>
</dbReference>
<dbReference type="RefSeq" id="WP_107631979.1">
    <property type="nucleotide sequence ID" value="NZ_JACOPL010000009.1"/>
</dbReference>
<protein>
    <submittedName>
        <fullName evidence="3">Stage III sporulation protein AE</fullName>
    </submittedName>
</protein>
<comment type="caution">
    <text evidence="3">The sequence shown here is derived from an EMBL/GenBank/DDBJ whole genome shotgun (WGS) entry which is preliminary data.</text>
</comment>